<accession>A0ABN1U6Q2</accession>
<organism evidence="2 3">
    <name type="scientific">Kitasatospora arboriphila</name>
    <dbReference type="NCBI Taxonomy" id="258052"/>
    <lineage>
        <taxon>Bacteria</taxon>
        <taxon>Bacillati</taxon>
        <taxon>Actinomycetota</taxon>
        <taxon>Actinomycetes</taxon>
        <taxon>Kitasatosporales</taxon>
        <taxon>Streptomycetaceae</taxon>
        <taxon>Kitasatospora</taxon>
    </lineage>
</organism>
<gene>
    <name evidence="2" type="ORF">GCM10009663_67470</name>
</gene>
<dbReference type="InterPro" id="IPR030395">
    <property type="entry name" value="GP_PDE_dom"/>
</dbReference>
<sequence>MSRRPPVLAVAHRGDPYRYRENTLRSVESAAAAGADAVEVDVRLTRDGVPVLLHDPTLERLWEDPRPVHRLTLDELAEVGDPAGPRVPTLTEALKAVAETPATRLLIDLDEPGPAAAAHRAVADLGAAHRVAYCGPTAAMLAVRALDPDAEIALTWRQPRLPGRPLLDDLRPRYLNPPFGMVEPRIVGAAHDAGLLVSTWTVDLRRTVHRMLRTGVDSVTSNRIDMLRRELDA</sequence>
<comment type="caution">
    <text evidence="2">The sequence shown here is derived from an EMBL/GenBank/DDBJ whole genome shotgun (WGS) entry which is preliminary data.</text>
</comment>
<dbReference type="CDD" id="cd08556">
    <property type="entry name" value="GDPD"/>
    <property type="match status" value="1"/>
</dbReference>
<evidence type="ECO:0000313" key="2">
    <source>
        <dbReference type="EMBL" id="GAA1117946.1"/>
    </source>
</evidence>
<reference evidence="2 3" key="1">
    <citation type="journal article" date="2019" name="Int. J. Syst. Evol. Microbiol.">
        <title>The Global Catalogue of Microorganisms (GCM) 10K type strain sequencing project: providing services to taxonomists for standard genome sequencing and annotation.</title>
        <authorList>
            <consortium name="The Broad Institute Genomics Platform"/>
            <consortium name="The Broad Institute Genome Sequencing Center for Infectious Disease"/>
            <person name="Wu L."/>
            <person name="Ma J."/>
        </authorList>
    </citation>
    <scope>NUCLEOTIDE SEQUENCE [LARGE SCALE GENOMIC DNA]</scope>
    <source>
        <strain evidence="2 3">JCM 13002</strain>
    </source>
</reference>
<evidence type="ECO:0000313" key="3">
    <source>
        <dbReference type="Proteomes" id="UP001499987"/>
    </source>
</evidence>
<dbReference type="PROSITE" id="PS51704">
    <property type="entry name" value="GP_PDE"/>
    <property type="match status" value="1"/>
</dbReference>
<keyword evidence="3" id="KW-1185">Reference proteome</keyword>
<feature type="domain" description="GP-PDE" evidence="1">
    <location>
        <begin position="7"/>
        <end position="231"/>
    </location>
</feature>
<dbReference type="InterPro" id="IPR017946">
    <property type="entry name" value="PLC-like_Pdiesterase_TIM-brl"/>
</dbReference>
<dbReference type="RefSeq" id="WP_344627525.1">
    <property type="nucleotide sequence ID" value="NZ_BAAALD010000106.1"/>
</dbReference>
<dbReference type="Proteomes" id="UP001499987">
    <property type="component" value="Unassembled WGS sequence"/>
</dbReference>
<dbReference type="PANTHER" id="PTHR46211:SF1">
    <property type="entry name" value="GLYCEROPHOSPHODIESTER PHOSPHODIESTERASE, CYTOPLASMIC"/>
    <property type="match status" value="1"/>
</dbReference>
<dbReference type="SUPFAM" id="SSF51695">
    <property type="entry name" value="PLC-like phosphodiesterases"/>
    <property type="match status" value="1"/>
</dbReference>
<name>A0ABN1U6Q2_9ACTN</name>
<dbReference type="EMBL" id="BAAALD010000106">
    <property type="protein sequence ID" value="GAA1117946.1"/>
    <property type="molecule type" value="Genomic_DNA"/>
</dbReference>
<dbReference type="PANTHER" id="PTHR46211">
    <property type="entry name" value="GLYCEROPHOSPHORYL DIESTER PHOSPHODIESTERASE"/>
    <property type="match status" value="1"/>
</dbReference>
<evidence type="ECO:0000259" key="1">
    <source>
        <dbReference type="PROSITE" id="PS51704"/>
    </source>
</evidence>
<dbReference type="Pfam" id="PF03009">
    <property type="entry name" value="GDPD"/>
    <property type="match status" value="1"/>
</dbReference>
<dbReference type="Gene3D" id="3.20.20.190">
    <property type="entry name" value="Phosphatidylinositol (PI) phosphodiesterase"/>
    <property type="match status" value="1"/>
</dbReference>
<protein>
    <submittedName>
        <fullName evidence="2">Glycerophosphodiester phosphodiesterase</fullName>
    </submittedName>
</protein>
<proteinExistence type="predicted"/>